<dbReference type="Proteomes" id="UP001152523">
    <property type="component" value="Unassembled WGS sequence"/>
</dbReference>
<comment type="caution">
    <text evidence="1">The sequence shown here is derived from an EMBL/GenBank/DDBJ whole genome shotgun (WGS) entry which is preliminary data.</text>
</comment>
<proteinExistence type="predicted"/>
<organism evidence="1 2">
    <name type="scientific">Cuscuta epithymum</name>
    <dbReference type="NCBI Taxonomy" id="186058"/>
    <lineage>
        <taxon>Eukaryota</taxon>
        <taxon>Viridiplantae</taxon>
        <taxon>Streptophyta</taxon>
        <taxon>Embryophyta</taxon>
        <taxon>Tracheophyta</taxon>
        <taxon>Spermatophyta</taxon>
        <taxon>Magnoliopsida</taxon>
        <taxon>eudicotyledons</taxon>
        <taxon>Gunneridae</taxon>
        <taxon>Pentapetalae</taxon>
        <taxon>asterids</taxon>
        <taxon>lamiids</taxon>
        <taxon>Solanales</taxon>
        <taxon>Convolvulaceae</taxon>
        <taxon>Cuscuteae</taxon>
        <taxon>Cuscuta</taxon>
        <taxon>Cuscuta subgen. Cuscuta</taxon>
    </lineage>
</organism>
<evidence type="ECO:0000313" key="1">
    <source>
        <dbReference type="EMBL" id="CAH9065625.1"/>
    </source>
</evidence>
<dbReference type="AlphaFoldDB" id="A0AAV0C6E2"/>
<gene>
    <name evidence="1" type="ORF">CEPIT_LOCUS2293</name>
</gene>
<reference evidence="1" key="1">
    <citation type="submission" date="2022-07" db="EMBL/GenBank/DDBJ databases">
        <authorList>
            <person name="Macas J."/>
            <person name="Novak P."/>
            <person name="Neumann P."/>
        </authorList>
    </citation>
    <scope>NUCLEOTIDE SEQUENCE</scope>
</reference>
<dbReference type="EMBL" id="CAMAPF010000012">
    <property type="protein sequence ID" value="CAH9065625.1"/>
    <property type="molecule type" value="Genomic_DNA"/>
</dbReference>
<evidence type="ECO:0000313" key="2">
    <source>
        <dbReference type="Proteomes" id="UP001152523"/>
    </source>
</evidence>
<name>A0AAV0C6E2_9ASTE</name>
<sequence length="133" mass="15538">MLGNRKVISELGRFRFSNNKFFVIHINSLPAYGQYSVWINQCSCVCYSFYYLIIQVEHFLGIERKYELGGGSLPCKRNLEIDWLVLAISLAVNRPLQKIDHQPKVINQKELLRDLVDLLHCCLVTFYSNFHVL</sequence>
<protein>
    <submittedName>
        <fullName evidence="1">Uncharacterized protein</fullName>
    </submittedName>
</protein>
<keyword evidence="2" id="KW-1185">Reference proteome</keyword>
<accession>A0AAV0C6E2</accession>